<dbReference type="GO" id="GO:0004641">
    <property type="term" value="F:phosphoribosylformylglycinamidine cyclo-ligase activity"/>
    <property type="evidence" value="ECO:0007669"/>
    <property type="project" value="UniProtKB-UniRule"/>
</dbReference>
<dbReference type="GO" id="GO:0004637">
    <property type="term" value="F:phosphoribosylamine-glycine ligase activity"/>
    <property type="evidence" value="ECO:0007669"/>
    <property type="project" value="TreeGrafter"/>
</dbReference>
<dbReference type="Gene3D" id="3.30.1330.10">
    <property type="entry name" value="PurM-like, N-terminal domain"/>
    <property type="match status" value="1"/>
</dbReference>
<dbReference type="InterPro" id="IPR036676">
    <property type="entry name" value="PurM-like_C_sf"/>
</dbReference>
<dbReference type="RefSeq" id="WP_195171361.1">
    <property type="nucleotide sequence ID" value="NZ_CP062983.1"/>
</dbReference>
<evidence type="ECO:0000256" key="9">
    <source>
        <dbReference type="ARBA" id="ARBA00022755"/>
    </source>
</evidence>
<dbReference type="Pfam" id="PF02769">
    <property type="entry name" value="AIRS_C"/>
    <property type="match status" value="1"/>
</dbReference>
<dbReference type="EMBL" id="CP062983">
    <property type="protein sequence ID" value="QPC83294.1"/>
    <property type="molecule type" value="Genomic_DNA"/>
</dbReference>
<evidence type="ECO:0000256" key="14">
    <source>
        <dbReference type="ARBA" id="ARBA00049057"/>
    </source>
</evidence>
<proteinExistence type="inferred from homology"/>
<evidence type="ECO:0000313" key="18">
    <source>
        <dbReference type="EMBL" id="QPC83294.1"/>
    </source>
</evidence>
<keyword evidence="6 15" id="KW-0963">Cytoplasm</keyword>
<evidence type="ECO:0000256" key="5">
    <source>
        <dbReference type="ARBA" id="ARBA00020367"/>
    </source>
</evidence>
<dbReference type="GO" id="GO:0046084">
    <property type="term" value="P:adenine biosynthetic process"/>
    <property type="evidence" value="ECO:0007669"/>
    <property type="project" value="TreeGrafter"/>
</dbReference>
<keyword evidence="10 15" id="KW-0067">ATP-binding</keyword>
<dbReference type="AlphaFoldDB" id="A0A7S8IFA1"/>
<dbReference type="PANTHER" id="PTHR10520:SF12">
    <property type="entry name" value="TRIFUNCTIONAL PURINE BIOSYNTHETIC PROTEIN ADENOSINE-3"/>
    <property type="match status" value="1"/>
</dbReference>
<comment type="pathway">
    <text evidence="2 15">Purine metabolism; IMP biosynthesis via de novo pathway; 5-amino-1-(5-phospho-D-ribosyl)imidazole from N(2)-formyl-N(1)-(5-phospho-D-ribosyl)glycinamide: step 2/2.</text>
</comment>
<dbReference type="InterPro" id="IPR010918">
    <property type="entry name" value="PurM-like_C_dom"/>
</dbReference>
<dbReference type="SUPFAM" id="SSF56042">
    <property type="entry name" value="PurM C-terminal domain-like"/>
    <property type="match status" value="1"/>
</dbReference>
<dbReference type="CDD" id="cd02196">
    <property type="entry name" value="PurM"/>
    <property type="match status" value="1"/>
</dbReference>
<keyword evidence="7 15" id="KW-0436">Ligase</keyword>
<comment type="catalytic activity">
    <reaction evidence="14 15">
        <text>2-formamido-N(1)-(5-O-phospho-beta-D-ribosyl)acetamidine + ATP = 5-amino-1-(5-phospho-beta-D-ribosyl)imidazole + ADP + phosphate + H(+)</text>
        <dbReference type="Rhea" id="RHEA:23032"/>
        <dbReference type="ChEBI" id="CHEBI:15378"/>
        <dbReference type="ChEBI" id="CHEBI:30616"/>
        <dbReference type="ChEBI" id="CHEBI:43474"/>
        <dbReference type="ChEBI" id="CHEBI:137981"/>
        <dbReference type="ChEBI" id="CHEBI:147287"/>
        <dbReference type="ChEBI" id="CHEBI:456216"/>
        <dbReference type="EC" id="6.3.3.1"/>
    </reaction>
</comment>
<keyword evidence="19" id="KW-1185">Reference proteome</keyword>
<comment type="subcellular location">
    <subcellularLocation>
        <location evidence="1 15">Cytoplasm</location>
    </subcellularLocation>
</comment>
<gene>
    <name evidence="15" type="primary">purM</name>
    <name evidence="18" type="ORF">G4Y79_02645</name>
</gene>
<dbReference type="GO" id="GO:0005524">
    <property type="term" value="F:ATP binding"/>
    <property type="evidence" value="ECO:0007669"/>
    <property type="project" value="UniProtKB-KW"/>
</dbReference>
<evidence type="ECO:0000313" key="19">
    <source>
        <dbReference type="Proteomes" id="UP000594468"/>
    </source>
</evidence>
<evidence type="ECO:0000256" key="11">
    <source>
        <dbReference type="ARBA" id="ARBA00031908"/>
    </source>
</evidence>
<evidence type="ECO:0000256" key="12">
    <source>
        <dbReference type="ARBA" id="ARBA00032931"/>
    </source>
</evidence>
<dbReference type="NCBIfam" id="TIGR00878">
    <property type="entry name" value="purM"/>
    <property type="match status" value="1"/>
</dbReference>
<dbReference type="InterPro" id="IPR016188">
    <property type="entry name" value="PurM-like_N"/>
</dbReference>
<evidence type="ECO:0000256" key="6">
    <source>
        <dbReference type="ARBA" id="ARBA00022490"/>
    </source>
</evidence>
<feature type="domain" description="PurM-like C-terminal" evidence="17">
    <location>
        <begin position="175"/>
        <end position="333"/>
    </location>
</feature>
<dbReference type="GO" id="GO:0006189">
    <property type="term" value="P:'de novo' IMP biosynthetic process"/>
    <property type="evidence" value="ECO:0007669"/>
    <property type="project" value="UniProtKB-UniRule"/>
</dbReference>
<dbReference type="EC" id="6.3.3.1" evidence="4 15"/>
<keyword evidence="8 15" id="KW-0547">Nucleotide-binding</keyword>
<dbReference type="Gene3D" id="3.90.650.10">
    <property type="entry name" value="PurM-like C-terminal domain"/>
    <property type="match status" value="1"/>
</dbReference>
<dbReference type="Pfam" id="PF00586">
    <property type="entry name" value="AIRS"/>
    <property type="match status" value="1"/>
</dbReference>
<comment type="similarity">
    <text evidence="3 15">Belongs to the AIR synthase family.</text>
</comment>
<evidence type="ECO:0000256" key="13">
    <source>
        <dbReference type="ARBA" id="ARBA00033093"/>
    </source>
</evidence>
<dbReference type="SUPFAM" id="SSF55326">
    <property type="entry name" value="PurM N-terminal domain-like"/>
    <property type="match status" value="1"/>
</dbReference>
<dbReference type="UniPathway" id="UPA00074">
    <property type="reaction ID" value="UER00129"/>
</dbReference>
<dbReference type="GO" id="GO:0005829">
    <property type="term" value="C:cytosol"/>
    <property type="evidence" value="ECO:0007669"/>
    <property type="project" value="TreeGrafter"/>
</dbReference>
<evidence type="ECO:0000256" key="3">
    <source>
        <dbReference type="ARBA" id="ARBA00010280"/>
    </source>
</evidence>
<sequence>MSDLYKKAGVDIDAGSQAVQLMKEAVRATYTPNVLSDVGNFGGLFSLADLSGMAHPVLVASMDGVGTKTKVAARANRWDTIGQDLVNHCINDILVQGARPLFFLDYVASDKLQPAQIAAIVNGMAAACSAAGCALLGGETAEMPGVYATGEVDVVGTIVGVVDKDSVIDGQRISAGDAIIAIPSSGLHTNGFTLARAVLEDFDWAAVQPNLGVPLEDALLAVHRCYLREVMALQRSVDVCGLAHITGGGVVDNLPRILPSGLGAQIRWDAWDVPALFKLIEEHGDVDALEMARVFNMGLGMLVIVPAGDAQTALDLVPDAFVVGEIIPGEGVQLV</sequence>
<dbReference type="Proteomes" id="UP000594468">
    <property type="component" value="Chromosome"/>
</dbReference>
<dbReference type="InterPro" id="IPR036921">
    <property type="entry name" value="PurM-like_N_sf"/>
</dbReference>
<evidence type="ECO:0000256" key="10">
    <source>
        <dbReference type="ARBA" id="ARBA00022840"/>
    </source>
</evidence>
<dbReference type="HAMAP" id="MF_00741">
    <property type="entry name" value="AIRS"/>
    <property type="match status" value="1"/>
</dbReference>
<reference evidence="18 19" key="1">
    <citation type="submission" date="2020-02" db="EMBL/GenBank/DDBJ databases">
        <authorList>
            <person name="Zheng R.K."/>
            <person name="Sun C.M."/>
        </authorList>
    </citation>
    <scope>NUCLEOTIDE SEQUENCE [LARGE SCALE GENOMIC DNA]</scope>
    <source>
        <strain evidence="19">rifampicinis</strain>
    </source>
</reference>
<evidence type="ECO:0000259" key="17">
    <source>
        <dbReference type="Pfam" id="PF02769"/>
    </source>
</evidence>
<evidence type="ECO:0000256" key="2">
    <source>
        <dbReference type="ARBA" id="ARBA00004686"/>
    </source>
</evidence>
<evidence type="ECO:0000256" key="8">
    <source>
        <dbReference type="ARBA" id="ARBA00022741"/>
    </source>
</evidence>
<feature type="domain" description="PurM-like N-terminal" evidence="16">
    <location>
        <begin position="58"/>
        <end position="162"/>
    </location>
</feature>
<dbReference type="KEGG" id="pmet:G4Y79_02645"/>
<dbReference type="FunFam" id="3.30.1330.10:FF:000001">
    <property type="entry name" value="Phosphoribosylformylglycinamidine cyclo-ligase"/>
    <property type="match status" value="1"/>
</dbReference>
<evidence type="ECO:0000259" key="16">
    <source>
        <dbReference type="Pfam" id="PF00586"/>
    </source>
</evidence>
<dbReference type="InterPro" id="IPR004733">
    <property type="entry name" value="PurM_cligase"/>
</dbReference>
<accession>A0A7S8IFA1</accession>
<protein>
    <recommendedName>
        <fullName evidence="5 15">Phosphoribosylformylglycinamidine cyclo-ligase</fullName>
        <ecNumber evidence="4 15">6.3.3.1</ecNumber>
    </recommendedName>
    <alternativeName>
        <fullName evidence="12 15">AIR synthase</fullName>
    </alternativeName>
    <alternativeName>
        <fullName evidence="13 15">AIRS</fullName>
    </alternativeName>
    <alternativeName>
        <fullName evidence="11 15">Phosphoribosyl-aminoimidazole synthetase</fullName>
    </alternativeName>
</protein>
<dbReference type="FunFam" id="3.90.650.10:FF:000011">
    <property type="entry name" value="Phosphoribosylformylglycinamidine cyclo-ligase"/>
    <property type="match status" value="1"/>
</dbReference>
<evidence type="ECO:0000256" key="1">
    <source>
        <dbReference type="ARBA" id="ARBA00004496"/>
    </source>
</evidence>
<organism evidence="18 19">
    <name type="scientific">Phototrophicus methaneseepsis</name>
    <dbReference type="NCBI Taxonomy" id="2710758"/>
    <lineage>
        <taxon>Bacteria</taxon>
        <taxon>Bacillati</taxon>
        <taxon>Chloroflexota</taxon>
        <taxon>Candidatus Thermofontia</taxon>
        <taxon>Phototrophicales</taxon>
        <taxon>Phototrophicaceae</taxon>
        <taxon>Phototrophicus</taxon>
    </lineage>
</organism>
<evidence type="ECO:0000256" key="7">
    <source>
        <dbReference type="ARBA" id="ARBA00022598"/>
    </source>
</evidence>
<keyword evidence="9 15" id="KW-0658">Purine biosynthesis</keyword>
<dbReference type="PANTHER" id="PTHR10520">
    <property type="entry name" value="TRIFUNCTIONAL PURINE BIOSYNTHETIC PROTEIN ADENOSINE-3-RELATED"/>
    <property type="match status" value="1"/>
</dbReference>
<name>A0A7S8IFA1_9CHLR</name>
<evidence type="ECO:0000256" key="15">
    <source>
        <dbReference type="HAMAP-Rule" id="MF_00741"/>
    </source>
</evidence>
<evidence type="ECO:0000256" key="4">
    <source>
        <dbReference type="ARBA" id="ARBA00013047"/>
    </source>
</evidence>